<proteinExistence type="predicted"/>
<organism evidence="1 2">
    <name type="scientific">Providencia stuartii ATCC 25827</name>
    <dbReference type="NCBI Taxonomy" id="471874"/>
    <lineage>
        <taxon>Bacteria</taxon>
        <taxon>Pseudomonadati</taxon>
        <taxon>Pseudomonadota</taxon>
        <taxon>Gammaproteobacteria</taxon>
        <taxon>Enterobacterales</taxon>
        <taxon>Morganellaceae</taxon>
        <taxon>Providencia</taxon>
    </lineage>
</organism>
<evidence type="ECO:0000313" key="2">
    <source>
        <dbReference type="Proteomes" id="UP000004506"/>
    </source>
</evidence>
<dbReference type="Proteomes" id="UP000004506">
    <property type="component" value="Unassembled WGS sequence"/>
</dbReference>
<protein>
    <submittedName>
        <fullName evidence="1">Uncharacterized protein</fullName>
    </submittedName>
</protein>
<dbReference type="EMBL" id="ABJD02000118">
    <property type="protein sequence ID" value="EDU57427.1"/>
    <property type="molecule type" value="Genomic_DNA"/>
</dbReference>
<name>A0AA86YDZ3_PROST</name>
<gene>
    <name evidence="1" type="ORF">PROSTU_04670</name>
</gene>
<evidence type="ECO:0000313" key="1">
    <source>
        <dbReference type="EMBL" id="EDU57427.1"/>
    </source>
</evidence>
<dbReference type="AlphaFoldDB" id="A0AA86YDZ3"/>
<reference evidence="1 2" key="3">
    <citation type="submission" date="2008-05" db="EMBL/GenBank/DDBJ databases">
        <authorList>
            <person name="Fulton L."/>
            <person name="Clifton S."/>
            <person name="Fulton B."/>
            <person name="Xu J."/>
            <person name="Minx P."/>
            <person name="Pepin K.H."/>
            <person name="Johnson M."/>
            <person name="Thiruvilangam P."/>
            <person name="Bhonagiri V."/>
            <person name="Nash W.E."/>
            <person name="Mardis E.R."/>
            <person name="Wilson R.K."/>
        </authorList>
    </citation>
    <scope>NUCLEOTIDE SEQUENCE [LARGE SCALE GENOMIC DNA]</scope>
    <source>
        <strain evidence="1 2">ATCC 25827</strain>
    </source>
</reference>
<comment type="caution">
    <text evidence="1">The sequence shown here is derived from an EMBL/GenBank/DDBJ whole genome shotgun (WGS) entry which is preliminary data.</text>
</comment>
<accession>A0AA86YDZ3</accession>
<reference evidence="2" key="1">
    <citation type="submission" date="2008-04" db="EMBL/GenBank/DDBJ databases">
        <title>Draft genome sequence of Providencia stuartii (ATCC 25827).</title>
        <authorList>
            <person name="Sudarsanam P."/>
            <person name="Ley R."/>
            <person name="Guruge J."/>
            <person name="Turnbaugh P.J."/>
            <person name="Mahowald M."/>
            <person name="Liep D."/>
            <person name="Gordon J."/>
        </authorList>
    </citation>
    <scope>NUCLEOTIDE SEQUENCE [LARGE SCALE GENOMIC DNA]</scope>
    <source>
        <strain evidence="2">ATCC 25827</strain>
    </source>
</reference>
<sequence length="40" mass="4639">MHDSFFLLRAKALYLIYEFTSIYTRRASSAAPLAMCLPIR</sequence>
<reference evidence="2" key="2">
    <citation type="submission" date="2008-04" db="EMBL/GenBank/DDBJ databases">
        <title>Draft genome sequence of Providencia stuartii(ATCC 25827).</title>
        <authorList>
            <person name="Sudarsanam P."/>
            <person name="Ley R."/>
            <person name="Guruge J."/>
            <person name="Turnbaugh P.J."/>
            <person name="Mahowald M."/>
            <person name="Liep D."/>
            <person name="Gordon J."/>
        </authorList>
    </citation>
    <scope>NUCLEOTIDE SEQUENCE [LARGE SCALE GENOMIC DNA]</scope>
    <source>
        <strain evidence="2">ATCC 25827</strain>
    </source>
</reference>